<gene>
    <name evidence="2" type="primary">cheW</name>
    <name evidence="2" type="ORF">Mlute_01879</name>
</gene>
<name>A0A399EPP9_9DEIN</name>
<dbReference type="Pfam" id="PF01584">
    <property type="entry name" value="CheW"/>
    <property type="match status" value="1"/>
</dbReference>
<dbReference type="OrthoDB" id="26206at2"/>
<comment type="caution">
    <text evidence="2">The sequence shown here is derived from an EMBL/GenBank/DDBJ whole genome shotgun (WGS) entry which is preliminary data.</text>
</comment>
<dbReference type="InterPro" id="IPR039315">
    <property type="entry name" value="CheW"/>
</dbReference>
<sequence length="155" mass="16828">MTPAAFQSIWVLRLGEAFLGVEPKALKEVLEVDQLTPVPLVPRPLLGLFAYQGQVIPLFDLSQVLNATPARPGLAALVDAAGQPLAFWIDEVVGLIRILSETRPSETPVLSGLVEEEGRLIGLLDVGRLLTYLSQEVFPPTPLLRPSLQGQVERS</sequence>
<dbReference type="PANTHER" id="PTHR22617:SF23">
    <property type="entry name" value="CHEMOTAXIS PROTEIN CHEW"/>
    <property type="match status" value="1"/>
</dbReference>
<dbReference type="InterPro" id="IPR036061">
    <property type="entry name" value="CheW-like_dom_sf"/>
</dbReference>
<dbReference type="SUPFAM" id="SSF50341">
    <property type="entry name" value="CheW-like"/>
    <property type="match status" value="1"/>
</dbReference>
<dbReference type="EMBL" id="QWKZ01000060">
    <property type="protein sequence ID" value="RIH84492.1"/>
    <property type="molecule type" value="Genomic_DNA"/>
</dbReference>
<reference evidence="2 3" key="1">
    <citation type="submission" date="2018-08" db="EMBL/GenBank/DDBJ databases">
        <title>Meiothermus luteus KCTC 52599 genome sequencing project.</title>
        <authorList>
            <person name="Da Costa M.S."/>
            <person name="Albuquerque L."/>
            <person name="Raposo P."/>
            <person name="Froufe H.J.C."/>
            <person name="Barroso C.S."/>
            <person name="Egas C."/>
        </authorList>
    </citation>
    <scope>NUCLEOTIDE SEQUENCE [LARGE SCALE GENOMIC DNA]</scope>
    <source>
        <strain evidence="2 3">KCTC 52599</strain>
    </source>
</reference>
<keyword evidence="3" id="KW-1185">Reference proteome</keyword>
<accession>A0A399EPP9</accession>
<dbReference type="RefSeq" id="WP_119360463.1">
    <property type="nucleotide sequence ID" value="NZ_QWKZ01000060.1"/>
</dbReference>
<dbReference type="PROSITE" id="PS50851">
    <property type="entry name" value="CHEW"/>
    <property type="match status" value="1"/>
</dbReference>
<protein>
    <submittedName>
        <fullName evidence="2">Chemotaxis protein CheW</fullName>
    </submittedName>
</protein>
<dbReference type="SMART" id="SM00260">
    <property type="entry name" value="CheW"/>
    <property type="match status" value="1"/>
</dbReference>
<feature type="domain" description="CheW-like" evidence="1">
    <location>
        <begin position="6"/>
        <end position="135"/>
    </location>
</feature>
<organism evidence="2 3">
    <name type="scientific">Meiothermus luteus</name>
    <dbReference type="NCBI Taxonomy" id="2026184"/>
    <lineage>
        <taxon>Bacteria</taxon>
        <taxon>Thermotogati</taxon>
        <taxon>Deinococcota</taxon>
        <taxon>Deinococci</taxon>
        <taxon>Thermales</taxon>
        <taxon>Thermaceae</taxon>
        <taxon>Meiothermus</taxon>
    </lineage>
</organism>
<dbReference type="GO" id="GO:0005829">
    <property type="term" value="C:cytosol"/>
    <property type="evidence" value="ECO:0007669"/>
    <property type="project" value="TreeGrafter"/>
</dbReference>
<evidence type="ECO:0000313" key="3">
    <source>
        <dbReference type="Proteomes" id="UP000265800"/>
    </source>
</evidence>
<dbReference type="Gene3D" id="2.30.30.40">
    <property type="entry name" value="SH3 Domains"/>
    <property type="match status" value="1"/>
</dbReference>
<dbReference type="Gene3D" id="2.40.50.180">
    <property type="entry name" value="CheA-289, Domain 4"/>
    <property type="match status" value="1"/>
</dbReference>
<dbReference type="Proteomes" id="UP000265800">
    <property type="component" value="Unassembled WGS sequence"/>
</dbReference>
<dbReference type="GO" id="GO:0007165">
    <property type="term" value="P:signal transduction"/>
    <property type="evidence" value="ECO:0007669"/>
    <property type="project" value="InterPro"/>
</dbReference>
<dbReference type="AlphaFoldDB" id="A0A399EPP9"/>
<evidence type="ECO:0000259" key="1">
    <source>
        <dbReference type="PROSITE" id="PS50851"/>
    </source>
</evidence>
<evidence type="ECO:0000313" key="2">
    <source>
        <dbReference type="EMBL" id="RIH84492.1"/>
    </source>
</evidence>
<dbReference type="GO" id="GO:0006935">
    <property type="term" value="P:chemotaxis"/>
    <property type="evidence" value="ECO:0007669"/>
    <property type="project" value="InterPro"/>
</dbReference>
<dbReference type="InterPro" id="IPR002545">
    <property type="entry name" value="CheW-lke_dom"/>
</dbReference>
<proteinExistence type="predicted"/>
<dbReference type="PANTHER" id="PTHR22617">
    <property type="entry name" value="CHEMOTAXIS SENSOR HISTIDINE KINASE-RELATED"/>
    <property type="match status" value="1"/>
</dbReference>